<evidence type="ECO:0000313" key="3">
    <source>
        <dbReference type="EMBL" id="KPQ13665.1"/>
    </source>
</evidence>
<keyword evidence="3" id="KW-0378">Hydrolase</keyword>
<dbReference type="eggNOG" id="COG0823">
    <property type="taxonomic scope" value="Bacteria"/>
</dbReference>
<dbReference type="EC" id="3.4.14.5" evidence="3"/>
<gene>
    <name evidence="3" type="ORF">HLUCCX10_12365</name>
</gene>
<dbReference type="EMBL" id="LJXT01000083">
    <property type="protein sequence ID" value="KPQ13665.1"/>
    <property type="molecule type" value="Genomic_DNA"/>
</dbReference>
<dbReference type="Gene3D" id="3.40.50.1820">
    <property type="entry name" value="alpha/beta hydrolase"/>
    <property type="match status" value="1"/>
</dbReference>
<name>A0A0P7XDJ6_9BACT</name>
<dbReference type="Gene3D" id="2.140.10.30">
    <property type="entry name" value="Dipeptidylpeptidase IV, N-terminal domain"/>
    <property type="match status" value="1"/>
</dbReference>
<dbReference type="PANTHER" id="PTHR11731">
    <property type="entry name" value="PROTEASE FAMILY S9B,C DIPEPTIDYL-PEPTIDASE IV-RELATED"/>
    <property type="match status" value="1"/>
</dbReference>
<dbReference type="InterPro" id="IPR050278">
    <property type="entry name" value="Serine_Prot_S9B/DPPIV"/>
</dbReference>
<evidence type="ECO:0000259" key="1">
    <source>
        <dbReference type="Pfam" id="PF00326"/>
    </source>
</evidence>
<protein>
    <submittedName>
        <fullName evidence="3">Dipeptidyl-peptidase 4</fullName>
        <ecNumber evidence="3">3.4.14.5</ecNumber>
    </submittedName>
</protein>
<dbReference type="PATRIC" id="fig|1305737.6.peg.3110"/>
<dbReference type="InterPro" id="IPR001375">
    <property type="entry name" value="Peptidase_S9_cat"/>
</dbReference>
<dbReference type="PANTHER" id="PTHR11731:SF193">
    <property type="entry name" value="DIPEPTIDYL PEPTIDASE 9"/>
    <property type="match status" value="1"/>
</dbReference>
<dbReference type="InterPro" id="IPR029058">
    <property type="entry name" value="AB_hydrolase_fold"/>
</dbReference>
<dbReference type="OrthoDB" id="9812921at2"/>
<evidence type="ECO:0000259" key="2">
    <source>
        <dbReference type="Pfam" id="PF00930"/>
    </source>
</evidence>
<evidence type="ECO:0000313" key="4">
    <source>
        <dbReference type="Proteomes" id="UP000050421"/>
    </source>
</evidence>
<dbReference type="AlphaFoldDB" id="A0A0P7XDJ6"/>
<sequence length="729" mass="83771">MRKFNPTFSRFVFVLLILLTGSLKAKELKWSSSGESIYQIKANGITEYSISDQSETVVVPNEWLTPNGEEPLSIRDFSFYAEGQKLLIYTNTKRVWRLDTQGDYWVLDMESKKLQQIGKGLPESSLRFAKLSPDGQKAAYVSEYNLYVEDLNSGEITALTTDGNRKLINGTFDWAYEEEFACRDGFQWSPDSKQIAYWRLDANQIRDFYMINNSDSVYSQIIPVEYPKVGESPSPAKIGVVDLSSQKTTWLNIPGDPAQHYLPRMEWNNPDLLLVQQLNRKQNHSKIYAVNVPQNQAEVIHEEKDEAWIDVMSTWDNVYSLTYRHRFPWVSEGKEFVWLSEKDGWRHVYRMGLDGKEQLVTRGEYDVINLLHVDETEGWVYFHASPDNATQKYLYRTRWDGSGEAEMLTPPIWEGTHDYQISPSGKFALYRGQNHYTRPVTDWISLPDHDFLSMGEQMGVSVNKPDDTGMEFFTVTLEDGTEMDGWMVKPSNFDPTKKYPVVFYVYTEPWGANVKDTYGVGRNRLYDGDMAEDGYIYISLDNRGTPAPKGRAWRKSIYRKIGRLNISDQAEAAKQILEWDYVDPDRIAVWGWSGGGSATLNLLFQYPEIYKTGISIAAVANQLTYDNIYQERYMGLPQENLEDFIAGSPITHAKNLEGNLLYIHGTADDNVHYANADMLVNELIKHGKIFQFMPYPNRSHSISEGMGTNAHLRKLYTDYLKKHCPPGAK</sequence>
<dbReference type="GO" id="GO:0008239">
    <property type="term" value="F:dipeptidyl-peptidase activity"/>
    <property type="evidence" value="ECO:0007669"/>
    <property type="project" value="UniProtKB-EC"/>
</dbReference>
<dbReference type="SUPFAM" id="SSF82171">
    <property type="entry name" value="DPP6 N-terminal domain-like"/>
    <property type="match status" value="1"/>
</dbReference>
<dbReference type="eggNOG" id="COG1506">
    <property type="taxonomic scope" value="Bacteria"/>
</dbReference>
<dbReference type="InterPro" id="IPR002469">
    <property type="entry name" value="Peptidase_S9B_N"/>
</dbReference>
<dbReference type="GO" id="GO:0008236">
    <property type="term" value="F:serine-type peptidase activity"/>
    <property type="evidence" value="ECO:0007669"/>
    <property type="project" value="InterPro"/>
</dbReference>
<dbReference type="Pfam" id="PF00326">
    <property type="entry name" value="Peptidase_S9"/>
    <property type="match status" value="1"/>
</dbReference>
<reference evidence="3 4" key="1">
    <citation type="submission" date="2015-09" db="EMBL/GenBank/DDBJ databases">
        <title>Identification and resolution of microdiversity through metagenomic sequencing of parallel consortia.</title>
        <authorList>
            <person name="Nelson W.C."/>
            <person name="Romine M.F."/>
            <person name="Lindemann S.R."/>
        </authorList>
    </citation>
    <scope>NUCLEOTIDE SEQUENCE [LARGE SCALE GENOMIC DNA]</scope>
    <source>
        <strain evidence="3">HL-49</strain>
    </source>
</reference>
<comment type="caution">
    <text evidence="3">The sequence shown here is derived from an EMBL/GenBank/DDBJ whole genome shotgun (WGS) entry which is preliminary data.</text>
</comment>
<dbReference type="GO" id="GO:0006508">
    <property type="term" value="P:proteolysis"/>
    <property type="evidence" value="ECO:0007669"/>
    <property type="project" value="InterPro"/>
</dbReference>
<dbReference type="Pfam" id="PF00930">
    <property type="entry name" value="DPPIV_N"/>
    <property type="match status" value="1"/>
</dbReference>
<dbReference type="STRING" id="1305737.GCA_000526355_01640"/>
<feature type="domain" description="Dipeptidylpeptidase IV N-terminal" evidence="2">
    <location>
        <begin position="82"/>
        <end position="430"/>
    </location>
</feature>
<dbReference type="Proteomes" id="UP000050421">
    <property type="component" value="Unassembled WGS sequence"/>
</dbReference>
<dbReference type="SUPFAM" id="SSF53474">
    <property type="entry name" value="alpha/beta-Hydrolases"/>
    <property type="match status" value="1"/>
</dbReference>
<feature type="domain" description="Peptidase S9 prolyl oligopeptidase catalytic" evidence="1">
    <location>
        <begin position="530"/>
        <end position="723"/>
    </location>
</feature>
<proteinExistence type="predicted"/>
<accession>A0A0P7XDJ6</accession>
<organism evidence="3 4">
    <name type="scientific">Algoriphagus marincola HL-49</name>
    <dbReference type="NCBI Taxonomy" id="1305737"/>
    <lineage>
        <taxon>Bacteria</taxon>
        <taxon>Pseudomonadati</taxon>
        <taxon>Bacteroidota</taxon>
        <taxon>Cytophagia</taxon>
        <taxon>Cytophagales</taxon>
        <taxon>Cyclobacteriaceae</taxon>
        <taxon>Algoriphagus</taxon>
    </lineage>
</organism>